<name>A0ABW3J7X3_9HYPH</name>
<sequence>MVALKRSEMRLIDEIFEMGGGYVLDFSNRSFAEFFEDEFGIDIYSGKYDARGTSKANHLRSLIELEDGYFVGQVLRKLWAYRGDMRGPQHIGTQEDMRDQEKLFGLIQKIEAGTRAPVTTSLSGAAGILNLDTVSRDLQRALDSAKTDPEDAVTAACSTVESVCRSILVELGEPLPAKKDIKGLFNAVKKPLGLSPDRTDIDPQITDDVRKVLGGLATVIEGVGALRTHGGDAHGRERGYTRIDQRIASLAIHAASTAALFLIETWQRKFPSRELPRAVEE</sequence>
<dbReference type="Pfam" id="PF14355">
    <property type="entry name" value="Abi_C"/>
    <property type="match status" value="1"/>
</dbReference>
<evidence type="ECO:0000259" key="1">
    <source>
        <dbReference type="Pfam" id="PF14355"/>
    </source>
</evidence>
<dbReference type="EMBL" id="JBHTJO010000001">
    <property type="protein sequence ID" value="MFD0986230.1"/>
    <property type="molecule type" value="Genomic_DNA"/>
</dbReference>
<organism evidence="2 3">
    <name type="scientific">Methyloligella solikamskensis</name>
    <dbReference type="NCBI Taxonomy" id="1177756"/>
    <lineage>
        <taxon>Bacteria</taxon>
        <taxon>Pseudomonadati</taxon>
        <taxon>Pseudomonadota</taxon>
        <taxon>Alphaproteobacteria</taxon>
        <taxon>Hyphomicrobiales</taxon>
        <taxon>Hyphomicrobiaceae</taxon>
        <taxon>Methyloligella</taxon>
    </lineage>
</organism>
<dbReference type="Proteomes" id="UP001597102">
    <property type="component" value="Unassembled WGS sequence"/>
</dbReference>
<accession>A0ABW3J7X3</accession>
<protein>
    <submittedName>
        <fullName evidence="2">Abortive infection family protein</fullName>
    </submittedName>
</protein>
<reference evidence="3" key="1">
    <citation type="journal article" date="2019" name="Int. J. Syst. Evol. Microbiol.">
        <title>The Global Catalogue of Microorganisms (GCM) 10K type strain sequencing project: providing services to taxonomists for standard genome sequencing and annotation.</title>
        <authorList>
            <consortium name="The Broad Institute Genomics Platform"/>
            <consortium name="The Broad Institute Genome Sequencing Center for Infectious Disease"/>
            <person name="Wu L."/>
            <person name="Ma J."/>
        </authorList>
    </citation>
    <scope>NUCLEOTIDE SEQUENCE [LARGE SCALE GENOMIC DNA]</scope>
    <source>
        <strain evidence="3">CCUG 61697</strain>
    </source>
</reference>
<dbReference type="InterPro" id="IPR026001">
    <property type="entry name" value="Abi-like_C"/>
</dbReference>
<evidence type="ECO:0000313" key="2">
    <source>
        <dbReference type="EMBL" id="MFD0986230.1"/>
    </source>
</evidence>
<evidence type="ECO:0000313" key="3">
    <source>
        <dbReference type="Proteomes" id="UP001597102"/>
    </source>
</evidence>
<gene>
    <name evidence="2" type="ORF">ACFQ2F_03890</name>
</gene>
<dbReference type="RefSeq" id="WP_379085961.1">
    <property type="nucleotide sequence ID" value="NZ_JBHTJO010000001.1"/>
</dbReference>
<feature type="domain" description="Abortive infection protein-like C-terminal" evidence="1">
    <location>
        <begin position="184"/>
        <end position="264"/>
    </location>
</feature>
<keyword evidence="3" id="KW-1185">Reference proteome</keyword>
<proteinExistence type="predicted"/>
<comment type="caution">
    <text evidence="2">The sequence shown here is derived from an EMBL/GenBank/DDBJ whole genome shotgun (WGS) entry which is preliminary data.</text>
</comment>